<evidence type="ECO:0000256" key="3">
    <source>
        <dbReference type="ARBA" id="ARBA00010464"/>
    </source>
</evidence>
<reference evidence="10" key="1">
    <citation type="journal article" date="2020" name="Stud. Mycol.">
        <title>101 Dothideomycetes genomes: a test case for predicting lifestyles and emergence of pathogens.</title>
        <authorList>
            <person name="Haridas S."/>
            <person name="Albert R."/>
            <person name="Binder M."/>
            <person name="Bloem J."/>
            <person name="Labutti K."/>
            <person name="Salamov A."/>
            <person name="Andreopoulos B."/>
            <person name="Baker S."/>
            <person name="Barry K."/>
            <person name="Bills G."/>
            <person name="Bluhm B."/>
            <person name="Cannon C."/>
            <person name="Castanera R."/>
            <person name="Culley D."/>
            <person name="Daum C."/>
            <person name="Ezra D."/>
            <person name="Gonzalez J."/>
            <person name="Henrissat B."/>
            <person name="Kuo A."/>
            <person name="Liang C."/>
            <person name="Lipzen A."/>
            <person name="Lutzoni F."/>
            <person name="Magnuson J."/>
            <person name="Mondo S."/>
            <person name="Nolan M."/>
            <person name="Ohm R."/>
            <person name="Pangilinan J."/>
            <person name="Park H.-J."/>
            <person name="Ramirez L."/>
            <person name="Alfaro M."/>
            <person name="Sun H."/>
            <person name="Tritt A."/>
            <person name="Yoshinaga Y."/>
            <person name="Zwiers L.-H."/>
            <person name="Turgeon B."/>
            <person name="Goodwin S."/>
            <person name="Spatafora J."/>
            <person name="Crous P."/>
            <person name="Grigoriev I."/>
        </authorList>
    </citation>
    <scope>NUCLEOTIDE SEQUENCE</scope>
    <source>
        <strain evidence="10">CBS 116435</strain>
    </source>
</reference>
<name>A0A9P4Q9M6_9PEZI</name>
<keyword evidence="7" id="KW-0137">Centromere</keyword>
<keyword evidence="5 8" id="KW-0804">Transcription</keyword>
<dbReference type="PIRSF" id="PIRSF025023">
    <property type="entry name" value="Spt4"/>
    <property type="match status" value="1"/>
</dbReference>
<sequence length="113" mass="12603">MSTRNHRACMVCSIVLPMAHFSRNGCPNCDDILEMKGNPDQVHDCTSVVFEGLVTLQNPEQSWVARWQRLTHYVKGVYAVKVEGQLPEDVIATMENNGIPYVPRDGSGVADEQ</sequence>
<dbReference type="Proteomes" id="UP000799441">
    <property type="component" value="Unassembled WGS sequence"/>
</dbReference>
<comment type="similarity">
    <text evidence="3 8">Belongs to the SPT4 family.</text>
</comment>
<evidence type="ECO:0000256" key="2">
    <source>
        <dbReference type="ARBA" id="ARBA00004584"/>
    </source>
</evidence>
<evidence type="ECO:0000256" key="5">
    <source>
        <dbReference type="ARBA" id="ARBA00023163"/>
    </source>
</evidence>
<dbReference type="GO" id="GO:0006355">
    <property type="term" value="P:regulation of DNA-templated transcription"/>
    <property type="evidence" value="ECO:0007669"/>
    <property type="project" value="InterPro"/>
</dbReference>
<evidence type="ECO:0000313" key="11">
    <source>
        <dbReference type="Proteomes" id="UP000799441"/>
    </source>
</evidence>
<keyword evidence="11" id="KW-1185">Reference proteome</keyword>
<dbReference type="SMART" id="SM01389">
    <property type="entry name" value="Spt4"/>
    <property type="match status" value="1"/>
</dbReference>
<dbReference type="PANTHER" id="PTHR12882:SF1">
    <property type="entry name" value="TRANSCRIPTION ELONGATION FACTOR SPT4"/>
    <property type="match status" value="1"/>
</dbReference>
<organism evidence="10 11">
    <name type="scientific">Polychaeton citri CBS 116435</name>
    <dbReference type="NCBI Taxonomy" id="1314669"/>
    <lineage>
        <taxon>Eukaryota</taxon>
        <taxon>Fungi</taxon>
        <taxon>Dikarya</taxon>
        <taxon>Ascomycota</taxon>
        <taxon>Pezizomycotina</taxon>
        <taxon>Dothideomycetes</taxon>
        <taxon>Dothideomycetidae</taxon>
        <taxon>Capnodiales</taxon>
        <taxon>Capnodiaceae</taxon>
        <taxon>Polychaeton</taxon>
    </lineage>
</organism>
<dbReference type="SUPFAM" id="SSF63393">
    <property type="entry name" value="RNA polymerase subunits"/>
    <property type="match status" value="1"/>
</dbReference>
<evidence type="ECO:0000256" key="8">
    <source>
        <dbReference type="PIRNR" id="PIRNR025023"/>
    </source>
</evidence>
<dbReference type="GO" id="GO:0000775">
    <property type="term" value="C:chromosome, centromeric region"/>
    <property type="evidence" value="ECO:0007669"/>
    <property type="project" value="UniProtKB-SubCell"/>
</dbReference>
<dbReference type="GO" id="GO:0008270">
    <property type="term" value="F:zinc ion binding"/>
    <property type="evidence" value="ECO:0007669"/>
    <property type="project" value="InterPro"/>
</dbReference>
<dbReference type="PANTHER" id="PTHR12882">
    <property type="entry name" value="SUPPRESSOR OF TY 4"/>
    <property type="match status" value="1"/>
</dbReference>
<dbReference type="Gene3D" id="3.30.40.210">
    <property type="match status" value="1"/>
</dbReference>
<evidence type="ECO:0000256" key="6">
    <source>
        <dbReference type="ARBA" id="ARBA00023242"/>
    </source>
</evidence>
<dbReference type="InterPro" id="IPR038510">
    <property type="entry name" value="Spt4_sf"/>
</dbReference>
<evidence type="ECO:0000313" key="10">
    <source>
        <dbReference type="EMBL" id="KAF2722150.1"/>
    </source>
</evidence>
<dbReference type="Pfam" id="PF06093">
    <property type="entry name" value="Spt4"/>
    <property type="match status" value="1"/>
</dbReference>
<evidence type="ECO:0000256" key="7">
    <source>
        <dbReference type="ARBA" id="ARBA00023328"/>
    </source>
</evidence>
<comment type="subcellular location">
    <subcellularLocation>
        <location evidence="2">Chromosome</location>
        <location evidence="2">Centromere</location>
    </subcellularLocation>
    <subcellularLocation>
        <location evidence="1 8">Nucleus</location>
    </subcellularLocation>
</comment>
<proteinExistence type="inferred from homology"/>
<feature type="domain" description="Spt4/RpoE2 zinc finger" evidence="9">
    <location>
        <begin position="6"/>
        <end position="83"/>
    </location>
</feature>
<accession>A0A9P4Q9M6</accession>
<gene>
    <name evidence="10" type="ORF">K431DRAFT_284346</name>
</gene>
<dbReference type="GO" id="GO:0140673">
    <property type="term" value="P:transcription elongation-coupled chromatin remodeling"/>
    <property type="evidence" value="ECO:0007669"/>
    <property type="project" value="InterPro"/>
</dbReference>
<dbReference type="AlphaFoldDB" id="A0A9P4Q9M6"/>
<dbReference type="GO" id="GO:0000993">
    <property type="term" value="F:RNA polymerase II complex binding"/>
    <property type="evidence" value="ECO:0007669"/>
    <property type="project" value="TreeGrafter"/>
</dbReference>
<dbReference type="InterPro" id="IPR029040">
    <property type="entry name" value="RPABC4/Spt4"/>
</dbReference>
<comment type="caution">
    <text evidence="10">The sequence shown here is derived from an EMBL/GenBank/DDBJ whole genome shotgun (WGS) entry which is preliminary data.</text>
</comment>
<dbReference type="OrthoDB" id="248751at2759"/>
<evidence type="ECO:0000256" key="1">
    <source>
        <dbReference type="ARBA" id="ARBA00004123"/>
    </source>
</evidence>
<dbReference type="GO" id="GO:0032044">
    <property type="term" value="C:DSIF complex"/>
    <property type="evidence" value="ECO:0007669"/>
    <property type="project" value="TreeGrafter"/>
</dbReference>
<dbReference type="InterPro" id="IPR022800">
    <property type="entry name" value="Spt4/RpoE2_Znf"/>
</dbReference>
<dbReference type="CDD" id="cd07973">
    <property type="entry name" value="Spt4"/>
    <property type="match status" value="1"/>
</dbReference>
<evidence type="ECO:0000256" key="4">
    <source>
        <dbReference type="ARBA" id="ARBA00020182"/>
    </source>
</evidence>
<keyword evidence="6 8" id="KW-0539">Nucleus</keyword>
<comment type="function">
    <text evidence="8">The SPT4-SPT5 complex mediates both activation and inhibition of transcription elongation, and plays a role in pre-mRNA processing. This complex seems to be important for the stability of the RNA polymerase II elongation machinery on the chromatin template but not for the inherent ability of this machinery to translocate down the gene.</text>
</comment>
<dbReference type="EMBL" id="MU003785">
    <property type="protein sequence ID" value="KAF2722150.1"/>
    <property type="molecule type" value="Genomic_DNA"/>
</dbReference>
<dbReference type="InterPro" id="IPR009287">
    <property type="entry name" value="Spt4"/>
</dbReference>
<evidence type="ECO:0000259" key="9">
    <source>
        <dbReference type="SMART" id="SM01389"/>
    </source>
</evidence>
<protein>
    <recommendedName>
        <fullName evidence="4 8">Transcription elongation factor SPT4</fullName>
    </recommendedName>
</protein>